<dbReference type="EMBL" id="BMCS01000001">
    <property type="protein sequence ID" value="GGF12716.1"/>
    <property type="molecule type" value="Genomic_DNA"/>
</dbReference>
<protein>
    <submittedName>
        <fullName evidence="3">Esterase</fullName>
    </submittedName>
</protein>
<dbReference type="Pfam" id="PF20434">
    <property type="entry name" value="BD-FAE"/>
    <property type="match status" value="1"/>
</dbReference>
<evidence type="ECO:0000313" key="3">
    <source>
        <dbReference type="EMBL" id="GGF12716.1"/>
    </source>
</evidence>
<sequence>MLIVAAGVAVGVRQVTQPGDGAKATSTPTSVTPETREISVHRYPYLPIGTGDPRQDYGDLYLPAGNHADNSVPLVVLIHGGGWTARYGKTYMEPIARALAAQGVAAYNIEYRRIGSGGGWPTTFRDVAAAVDYVPTLDRLNPEIDTSDSTLVGHSAGAQLAVWAGTRNPATPREFGDPGSRWKPTRIISLAGPLNLERAADTGDTRVTRILGGTPAQVPDRYRAVDPIENIDPTVPVTAVHGTADRVVSPSQSMSFVAAVQRAGGKARLVLLRGQSHSALVSPRSAVFLQIIDMIAASTRPSA</sequence>
<keyword evidence="1" id="KW-0378">Hydrolase</keyword>
<keyword evidence="4" id="KW-1185">Reference proteome</keyword>
<organism evidence="3 4">
    <name type="scientific">Williamsia phyllosphaerae</name>
    <dbReference type="NCBI Taxonomy" id="885042"/>
    <lineage>
        <taxon>Bacteria</taxon>
        <taxon>Bacillati</taxon>
        <taxon>Actinomycetota</taxon>
        <taxon>Actinomycetes</taxon>
        <taxon>Mycobacteriales</taxon>
        <taxon>Nocardiaceae</taxon>
        <taxon>Williamsia</taxon>
    </lineage>
</organism>
<comment type="caution">
    <text evidence="3">The sequence shown here is derived from an EMBL/GenBank/DDBJ whole genome shotgun (WGS) entry which is preliminary data.</text>
</comment>
<dbReference type="InterPro" id="IPR049492">
    <property type="entry name" value="BD-FAE-like_dom"/>
</dbReference>
<reference evidence="4" key="1">
    <citation type="journal article" date="2019" name="Int. J. Syst. Evol. Microbiol.">
        <title>The Global Catalogue of Microorganisms (GCM) 10K type strain sequencing project: providing services to taxonomists for standard genome sequencing and annotation.</title>
        <authorList>
            <consortium name="The Broad Institute Genomics Platform"/>
            <consortium name="The Broad Institute Genome Sequencing Center for Infectious Disease"/>
            <person name="Wu L."/>
            <person name="Ma J."/>
        </authorList>
    </citation>
    <scope>NUCLEOTIDE SEQUENCE [LARGE SCALE GENOMIC DNA]</scope>
    <source>
        <strain evidence="4">CCM 7855</strain>
    </source>
</reference>
<dbReference type="InterPro" id="IPR050300">
    <property type="entry name" value="GDXG_lipolytic_enzyme"/>
</dbReference>
<proteinExistence type="predicted"/>
<name>A0ABQ1U964_9NOCA</name>
<evidence type="ECO:0000256" key="1">
    <source>
        <dbReference type="ARBA" id="ARBA00022801"/>
    </source>
</evidence>
<feature type="domain" description="BD-FAE-like" evidence="2">
    <location>
        <begin position="59"/>
        <end position="258"/>
    </location>
</feature>
<evidence type="ECO:0000259" key="2">
    <source>
        <dbReference type="Pfam" id="PF20434"/>
    </source>
</evidence>
<dbReference type="InterPro" id="IPR029058">
    <property type="entry name" value="AB_hydrolase_fold"/>
</dbReference>
<gene>
    <name evidence="3" type="ORF">GCM10007298_05790</name>
</gene>
<dbReference type="Proteomes" id="UP000632454">
    <property type="component" value="Unassembled WGS sequence"/>
</dbReference>
<evidence type="ECO:0000313" key="4">
    <source>
        <dbReference type="Proteomes" id="UP000632454"/>
    </source>
</evidence>
<dbReference type="PANTHER" id="PTHR48081">
    <property type="entry name" value="AB HYDROLASE SUPERFAMILY PROTEIN C4A8.06C"/>
    <property type="match status" value="1"/>
</dbReference>
<accession>A0ABQ1U964</accession>
<dbReference type="SUPFAM" id="SSF53474">
    <property type="entry name" value="alpha/beta-Hydrolases"/>
    <property type="match status" value="1"/>
</dbReference>
<dbReference type="Gene3D" id="3.40.50.1820">
    <property type="entry name" value="alpha/beta hydrolase"/>
    <property type="match status" value="1"/>
</dbReference>